<dbReference type="PRINTS" id="PR00756">
    <property type="entry name" value="ALADIPTASE"/>
</dbReference>
<comment type="cofactor">
    <cofactor evidence="2">
        <name>Zn(2+)</name>
        <dbReference type="ChEBI" id="CHEBI:29105"/>
    </cofactor>
</comment>
<keyword evidence="7" id="KW-0479">Metal-binding</keyword>
<feature type="domain" description="Aminopeptidase N-like N-terminal" evidence="14">
    <location>
        <begin position="52"/>
        <end position="223"/>
    </location>
</feature>
<reference evidence="15 16" key="1">
    <citation type="journal article" date="2019" name="Int. J. Syst. Evol. Microbiol.">
        <title>The Global Catalogue of Microorganisms (GCM) 10K type strain sequencing project: providing services to taxonomists for standard genome sequencing and annotation.</title>
        <authorList>
            <consortium name="The Broad Institute Genomics Platform"/>
            <consortium name="The Broad Institute Genome Sequencing Center for Infectious Disease"/>
            <person name="Wu L."/>
            <person name="Ma J."/>
        </authorList>
    </citation>
    <scope>NUCLEOTIDE SEQUENCE [LARGE SCALE GENOMIC DNA]</scope>
    <source>
        <strain evidence="15 16">JCM 5067</strain>
    </source>
</reference>
<evidence type="ECO:0000256" key="3">
    <source>
        <dbReference type="ARBA" id="ARBA00010136"/>
    </source>
</evidence>
<dbReference type="CDD" id="cd09603">
    <property type="entry name" value="M1_APN_like"/>
    <property type="match status" value="1"/>
</dbReference>
<evidence type="ECO:0000256" key="4">
    <source>
        <dbReference type="ARBA" id="ARBA00012564"/>
    </source>
</evidence>
<dbReference type="EC" id="3.4.11.2" evidence="4"/>
<dbReference type="SUPFAM" id="SSF55486">
    <property type="entry name" value="Metalloproteases ('zincins'), catalytic domain"/>
    <property type="match status" value="1"/>
</dbReference>
<keyword evidence="16" id="KW-1185">Reference proteome</keyword>
<evidence type="ECO:0000259" key="13">
    <source>
        <dbReference type="Pfam" id="PF01433"/>
    </source>
</evidence>
<dbReference type="InterPro" id="IPR014782">
    <property type="entry name" value="Peptidase_M1_dom"/>
</dbReference>
<evidence type="ECO:0000256" key="2">
    <source>
        <dbReference type="ARBA" id="ARBA00001947"/>
    </source>
</evidence>
<keyword evidence="6" id="KW-0645">Protease</keyword>
<protein>
    <recommendedName>
        <fullName evidence="5">Aminopeptidase N</fullName>
        <ecNumber evidence="4">3.4.11.2</ecNumber>
    </recommendedName>
    <alternativeName>
        <fullName evidence="11">Alanine aminopeptidase</fullName>
    </alternativeName>
    <alternativeName>
        <fullName evidence="12">Lysyl aminopeptidase</fullName>
    </alternativeName>
</protein>
<feature type="domain" description="Peptidase M1 membrane alanine aminopeptidase" evidence="13">
    <location>
        <begin position="314"/>
        <end position="456"/>
    </location>
</feature>
<evidence type="ECO:0000256" key="11">
    <source>
        <dbReference type="ARBA" id="ARBA00029811"/>
    </source>
</evidence>
<dbReference type="SUPFAM" id="SSF63737">
    <property type="entry name" value="Leukotriene A4 hydrolase N-terminal domain"/>
    <property type="match status" value="1"/>
</dbReference>
<keyword evidence="9" id="KW-0862">Zinc</keyword>
<evidence type="ECO:0000256" key="10">
    <source>
        <dbReference type="ARBA" id="ARBA00023049"/>
    </source>
</evidence>
<comment type="caution">
    <text evidence="15">The sequence shown here is derived from an EMBL/GenBank/DDBJ whole genome shotgun (WGS) entry which is preliminary data.</text>
</comment>
<comment type="catalytic activity">
    <reaction evidence="1">
        <text>Release of an N-terminal amino acid, Xaa-|-Yaa- from a peptide, amide or arylamide. Xaa is preferably Ala, but may be most amino acids including Pro (slow action). When a terminal hydrophobic residue is followed by a prolyl residue, the two may be released as an intact Xaa-Pro dipeptide.</text>
        <dbReference type="EC" id="3.4.11.2"/>
    </reaction>
</comment>
<comment type="similarity">
    <text evidence="3">Belongs to the peptidase M1 family.</text>
</comment>
<accession>A0ABN1H275</accession>
<dbReference type="EMBL" id="BAAACA010000064">
    <property type="protein sequence ID" value="GAA0626929.1"/>
    <property type="molecule type" value="Genomic_DNA"/>
</dbReference>
<dbReference type="Pfam" id="PF17900">
    <property type="entry name" value="Peptidase_M1_N"/>
    <property type="match status" value="1"/>
</dbReference>
<evidence type="ECO:0000256" key="5">
    <source>
        <dbReference type="ARBA" id="ARBA00015611"/>
    </source>
</evidence>
<dbReference type="InterPro" id="IPR027268">
    <property type="entry name" value="Peptidase_M4/M1_CTD_sf"/>
</dbReference>
<evidence type="ECO:0000256" key="1">
    <source>
        <dbReference type="ARBA" id="ARBA00000098"/>
    </source>
</evidence>
<dbReference type="Pfam" id="PF01433">
    <property type="entry name" value="Peptidase_M1"/>
    <property type="match status" value="1"/>
</dbReference>
<dbReference type="InterPro" id="IPR050344">
    <property type="entry name" value="Peptidase_M1_aminopeptidases"/>
</dbReference>
<evidence type="ECO:0000256" key="12">
    <source>
        <dbReference type="ARBA" id="ARBA00031533"/>
    </source>
</evidence>
<evidence type="ECO:0000256" key="6">
    <source>
        <dbReference type="ARBA" id="ARBA00022670"/>
    </source>
</evidence>
<evidence type="ECO:0000313" key="15">
    <source>
        <dbReference type="EMBL" id="GAA0626929.1"/>
    </source>
</evidence>
<evidence type="ECO:0000313" key="16">
    <source>
        <dbReference type="Proteomes" id="UP001500668"/>
    </source>
</evidence>
<dbReference type="InterPro" id="IPR001930">
    <property type="entry name" value="Peptidase_M1"/>
</dbReference>
<dbReference type="Gene3D" id="2.60.40.1730">
    <property type="entry name" value="tricorn interacting facor f3 domain"/>
    <property type="match status" value="1"/>
</dbReference>
<dbReference type="InterPro" id="IPR045357">
    <property type="entry name" value="Aminopeptidase_N-like_N"/>
</dbReference>
<evidence type="ECO:0000256" key="8">
    <source>
        <dbReference type="ARBA" id="ARBA00022801"/>
    </source>
</evidence>
<name>A0ABN1H275_9ACTN</name>
<evidence type="ECO:0000256" key="7">
    <source>
        <dbReference type="ARBA" id="ARBA00022723"/>
    </source>
</evidence>
<evidence type="ECO:0000256" key="9">
    <source>
        <dbReference type="ARBA" id="ARBA00022833"/>
    </source>
</evidence>
<gene>
    <name evidence="15" type="ORF">GCM10010394_67200</name>
</gene>
<dbReference type="InterPro" id="IPR042097">
    <property type="entry name" value="Aminopeptidase_N-like_N_sf"/>
</dbReference>
<keyword evidence="10" id="KW-0482">Metalloprotease</keyword>
<dbReference type="RefSeq" id="WP_344080738.1">
    <property type="nucleotide sequence ID" value="NZ_BAAACA010000064.1"/>
</dbReference>
<dbReference type="Proteomes" id="UP001500668">
    <property type="component" value="Unassembled WGS sequence"/>
</dbReference>
<organism evidence="15 16">
    <name type="scientific">Streptomyces crystallinus</name>
    <dbReference type="NCBI Taxonomy" id="68191"/>
    <lineage>
        <taxon>Bacteria</taxon>
        <taxon>Bacillati</taxon>
        <taxon>Actinomycetota</taxon>
        <taxon>Actinomycetes</taxon>
        <taxon>Kitasatosporales</taxon>
        <taxon>Streptomycetaceae</taxon>
        <taxon>Streptomyces</taxon>
    </lineage>
</organism>
<dbReference type="PANTHER" id="PTHR11533">
    <property type="entry name" value="PROTEASE M1 ZINC METALLOPROTEASE"/>
    <property type="match status" value="1"/>
</dbReference>
<proteinExistence type="inferred from homology"/>
<dbReference type="PANTHER" id="PTHR11533:SF297">
    <property type="entry name" value="AMINOPEPTIDASE N"/>
    <property type="match status" value="1"/>
</dbReference>
<evidence type="ECO:0000259" key="14">
    <source>
        <dbReference type="Pfam" id="PF17900"/>
    </source>
</evidence>
<dbReference type="PROSITE" id="PS51257">
    <property type="entry name" value="PROKAR_LIPOPROTEIN"/>
    <property type="match status" value="1"/>
</dbReference>
<dbReference type="Gene3D" id="1.10.390.10">
    <property type="entry name" value="Neutral Protease Domain 2"/>
    <property type="match status" value="1"/>
</dbReference>
<keyword evidence="8" id="KW-0378">Hydrolase</keyword>
<sequence length="466" mass="50297">MDHRSAIRRLALPGAVLLALGGCTGGVGGKPGAAGLRDGLFPKLGNGGYDVEHYSVVLDYDPARDHLTGSVTLDARATRDLSAFNLDFAGMEVTSATVGGERADANRAGTELTLRPADDIDKGERFRTTVAYSGTPRTLTDQDDSHEGWLRTAGGGALALGEPAGSMTWFPSNNHPADKATYDLKVTVPKGLTALSNGELTSTVTAGGRTTYTWHTGEPMASYAATVAIGKYDVRTSKTPSGLPVHTAVDAAQASEKEIADTAGKVPEIVEWGKENFGPYPFSSAGVIVAPEGSAEYALETQNRPVIPADQLDTETLVHELAHQWFGDSVTPRRWKDMWLNEGFATYAEWLWSEDHGGKSAQAHFDEAYAKGADDEVWAFPPAEPPSAAVISEKPVYQRGAMVVHQIRRALGDDAFYDVVQGWTKRYRHANASTEDFTRFVDESTDEDLTDLWDTWLYGEGKPKSP</sequence>